<reference evidence="3" key="1">
    <citation type="journal article" date="2017" name="Plant J.">
        <title>The pomegranate (Punica granatum L.) genome and the genomics of punicalagin biosynthesis.</title>
        <authorList>
            <person name="Qin G."/>
            <person name="Xu C."/>
            <person name="Ming R."/>
            <person name="Tang H."/>
            <person name="Guyot R."/>
            <person name="Kramer E.M."/>
            <person name="Hu Y."/>
            <person name="Yi X."/>
            <person name="Qi Y."/>
            <person name="Xu X."/>
            <person name="Gao Z."/>
            <person name="Pan H."/>
            <person name="Jian J."/>
            <person name="Tian Y."/>
            <person name="Yue Z."/>
            <person name="Xu Y."/>
        </authorList>
    </citation>
    <scope>NUCLEOTIDE SEQUENCE [LARGE SCALE GENOMIC DNA]</scope>
    <source>
        <strain evidence="3">cv. Dabenzi</strain>
    </source>
</reference>
<sequence>MISRGRREEPADKVKGTDWGFDVGDLFIPRAVLIYAAKGTDFWSPKDKYHQQQWKQTEMRNRATTFGAKKMRSSADARRKSAGN</sequence>
<dbReference type="Proteomes" id="UP000197138">
    <property type="component" value="Unassembled WGS sequence"/>
</dbReference>
<proteinExistence type="predicted"/>
<gene>
    <name evidence="2" type="ORF">CDL15_Pgr027694</name>
</gene>
<feature type="compositionally biased region" description="Basic and acidic residues" evidence="1">
    <location>
        <begin position="73"/>
        <end position="84"/>
    </location>
</feature>
<name>A0A218XIY9_PUNGR</name>
<accession>A0A218XIY9</accession>
<evidence type="ECO:0000313" key="2">
    <source>
        <dbReference type="EMBL" id="OWM84907.1"/>
    </source>
</evidence>
<evidence type="ECO:0000256" key="1">
    <source>
        <dbReference type="SAM" id="MobiDB-lite"/>
    </source>
</evidence>
<dbReference type="AlphaFoldDB" id="A0A218XIY9"/>
<comment type="caution">
    <text evidence="2">The sequence shown here is derived from an EMBL/GenBank/DDBJ whole genome shotgun (WGS) entry which is preliminary data.</text>
</comment>
<organism evidence="2 3">
    <name type="scientific">Punica granatum</name>
    <name type="common">Pomegranate</name>
    <dbReference type="NCBI Taxonomy" id="22663"/>
    <lineage>
        <taxon>Eukaryota</taxon>
        <taxon>Viridiplantae</taxon>
        <taxon>Streptophyta</taxon>
        <taxon>Embryophyta</taxon>
        <taxon>Tracheophyta</taxon>
        <taxon>Spermatophyta</taxon>
        <taxon>Magnoliopsida</taxon>
        <taxon>eudicotyledons</taxon>
        <taxon>Gunneridae</taxon>
        <taxon>Pentapetalae</taxon>
        <taxon>rosids</taxon>
        <taxon>malvids</taxon>
        <taxon>Myrtales</taxon>
        <taxon>Lythraceae</taxon>
        <taxon>Punica</taxon>
    </lineage>
</organism>
<evidence type="ECO:0000313" key="3">
    <source>
        <dbReference type="Proteomes" id="UP000197138"/>
    </source>
</evidence>
<dbReference type="EMBL" id="MTKT01001287">
    <property type="protein sequence ID" value="OWM84907.1"/>
    <property type="molecule type" value="Genomic_DNA"/>
</dbReference>
<feature type="region of interest" description="Disordered" evidence="1">
    <location>
        <begin position="63"/>
        <end position="84"/>
    </location>
</feature>
<protein>
    <submittedName>
        <fullName evidence="2">Uncharacterized protein</fullName>
    </submittedName>
</protein>